<evidence type="ECO:0000313" key="3">
    <source>
        <dbReference type="Proteomes" id="UP000095412"/>
    </source>
</evidence>
<reference evidence="2 4" key="2">
    <citation type="submission" date="2016-09" db="EMBL/GenBank/DDBJ databases">
        <authorList>
            <consortium name="Pathogen Informatics"/>
        </authorList>
    </citation>
    <scope>NUCLEOTIDE SEQUENCE [LARGE SCALE GENOMIC DNA]</scope>
    <source>
        <strain evidence="2 4">82B</strain>
    </source>
</reference>
<dbReference type="Proteomes" id="UP000095412">
    <property type="component" value="Unassembled WGS sequence"/>
</dbReference>
<dbReference type="EMBL" id="FMPI01000011">
    <property type="protein sequence ID" value="SCT04109.1"/>
    <property type="molecule type" value="Genomic_DNA"/>
</dbReference>
<name>A0A1D4N0I4_9STAP</name>
<evidence type="ECO:0000313" key="2">
    <source>
        <dbReference type="EMBL" id="SCT11064.1"/>
    </source>
</evidence>
<dbReference type="AlphaFoldDB" id="A0A1D4N0I4"/>
<protein>
    <submittedName>
        <fullName evidence="2">Uncharacterized protein</fullName>
    </submittedName>
</protein>
<dbReference type="Proteomes" id="UP000095768">
    <property type="component" value="Unassembled WGS sequence"/>
</dbReference>
<evidence type="ECO:0000313" key="1">
    <source>
        <dbReference type="EMBL" id="SCT04109.1"/>
    </source>
</evidence>
<evidence type="ECO:0000313" key="4">
    <source>
        <dbReference type="Proteomes" id="UP000095768"/>
    </source>
</evidence>
<keyword evidence="3" id="KW-1185">Reference proteome</keyword>
<sequence length="34" mass="3970">MNYSLKNKIKMKILRIQNNGGIATHGDKWYKAYA</sequence>
<dbReference type="EMBL" id="FMPG01000007">
    <property type="protein sequence ID" value="SCT11064.1"/>
    <property type="molecule type" value="Genomic_DNA"/>
</dbReference>
<organism evidence="2 4">
    <name type="scientific">Staphylococcus caeli</name>
    <dbReference type="NCBI Taxonomy" id="2201815"/>
    <lineage>
        <taxon>Bacteria</taxon>
        <taxon>Bacillati</taxon>
        <taxon>Bacillota</taxon>
        <taxon>Bacilli</taxon>
        <taxon>Bacillales</taxon>
        <taxon>Staphylococcaceae</taxon>
        <taxon>Staphylococcus</taxon>
    </lineage>
</organism>
<gene>
    <name evidence="2" type="ORF">SAMEA2297795_01813</name>
    <name evidence="1" type="ORF">SAMEA2297796_01614</name>
</gene>
<accession>A0A1D4N0I4</accession>
<proteinExistence type="predicted"/>
<reference evidence="1 3" key="1">
    <citation type="submission" date="2016-09" db="EMBL/GenBank/DDBJ databases">
        <authorList>
            <consortium name="Pathogen Informatics"/>
            <person name="Sun Q."/>
            <person name="Inoue M."/>
        </authorList>
    </citation>
    <scope>NUCLEOTIDE SEQUENCE [LARGE SCALE GENOMIC DNA]</scope>
    <source>
        <strain evidence="1 3">82C</strain>
    </source>
</reference>